<dbReference type="PANTHER" id="PTHR30024:SF47">
    <property type="entry name" value="TAURINE-BINDING PERIPLASMIC PROTEIN"/>
    <property type="match status" value="1"/>
</dbReference>
<proteinExistence type="inferred from homology"/>
<evidence type="ECO:0000256" key="1">
    <source>
        <dbReference type="ARBA" id="ARBA00004418"/>
    </source>
</evidence>
<evidence type="ECO:0000313" key="6">
    <source>
        <dbReference type="Proteomes" id="UP001500449"/>
    </source>
</evidence>
<accession>A0ABN2N101</accession>
<organism evidence="5 6">
    <name type="scientific">Pseudonocardia ailaonensis</name>
    <dbReference type="NCBI Taxonomy" id="367279"/>
    <lineage>
        <taxon>Bacteria</taxon>
        <taxon>Bacillati</taxon>
        <taxon>Actinomycetota</taxon>
        <taxon>Actinomycetes</taxon>
        <taxon>Pseudonocardiales</taxon>
        <taxon>Pseudonocardiaceae</taxon>
        <taxon>Pseudonocardia</taxon>
    </lineage>
</organism>
<evidence type="ECO:0000259" key="4">
    <source>
        <dbReference type="Pfam" id="PF09084"/>
    </source>
</evidence>
<dbReference type="InterPro" id="IPR015168">
    <property type="entry name" value="SsuA/THI5"/>
</dbReference>
<reference evidence="5 6" key="1">
    <citation type="journal article" date="2019" name="Int. J. Syst. Evol. Microbiol.">
        <title>The Global Catalogue of Microorganisms (GCM) 10K type strain sequencing project: providing services to taxonomists for standard genome sequencing and annotation.</title>
        <authorList>
            <consortium name="The Broad Institute Genomics Platform"/>
            <consortium name="The Broad Institute Genome Sequencing Center for Infectious Disease"/>
            <person name="Wu L."/>
            <person name="Ma J."/>
        </authorList>
    </citation>
    <scope>NUCLEOTIDE SEQUENCE [LARGE SCALE GENOMIC DNA]</scope>
    <source>
        <strain evidence="5 6">JCM 16009</strain>
    </source>
</reference>
<comment type="subcellular location">
    <subcellularLocation>
        <location evidence="1">Periplasm</location>
    </subcellularLocation>
</comment>
<sequence length="306" mass="32720">MTVLYSAPAQTFMSVLLGAQMGEFEKENLDVELKQVPTTDGAVLVARGAAQVQMAGFNASALNLLAQNPSPIKYVTTACQEEPPAAGLYVNNDFVTDGHVDATKIKGQTVMFGSGGGGLGNTGALQWYMHAKEHDIPLDAVTPATISSVTDGAIALLNNRIAGAGLWSAAARLLQPQKDRFTMVQHNAATGTFLASAEWLKNQPEVAAAFFRAAMRTNRTYLQGDYLNNQKVVDAEAKILGTTPENLVADGLAGYAADLDPKVPKTYFPVFQDLSRAAKVLSYDKTLTVEDVFDSSPVDNVLQGRY</sequence>
<dbReference type="EMBL" id="BAAAQK010000005">
    <property type="protein sequence ID" value="GAA1845102.1"/>
    <property type="molecule type" value="Genomic_DNA"/>
</dbReference>
<keyword evidence="3" id="KW-0732">Signal</keyword>
<comment type="caution">
    <text evidence="5">The sequence shown here is derived from an EMBL/GenBank/DDBJ whole genome shotgun (WGS) entry which is preliminary data.</text>
</comment>
<keyword evidence="6" id="KW-1185">Reference proteome</keyword>
<feature type="domain" description="SsuA/THI5-like" evidence="4">
    <location>
        <begin position="12"/>
        <end position="216"/>
    </location>
</feature>
<dbReference type="SUPFAM" id="SSF53850">
    <property type="entry name" value="Periplasmic binding protein-like II"/>
    <property type="match status" value="1"/>
</dbReference>
<protein>
    <recommendedName>
        <fullName evidence="4">SsuA/THI5-like domain-containing protein</fullName>
    </recommendedName>
</protein>
<dbReference type="RefSeq" id="WP_344415848.1">
    <property type="nucleotide sequence ID" value="NZ_BAAAQK010000005.1"/>
</dbReference>
<dbReference type="Proteomes" id="UP001500449">
    <property type="component" value="Unassembled WGS sequence"/>
</dbReference>
<evidence type="ECO:0000313" key="5">
    <source>
        <dbReference type="EMBL" id="GAA1845102.1"/>
    </source>
</evidence>
<gene>
    <name evidence="5" type="ORF">GCM10009836_25760</name>
</gene>
<dbReference type="Pfam" id="PF09084">
    <property type="entry name" value="NMT1"/>
    <property type="match status" value="1"/>
</dbReference>
<dbReference type="Gene3D" id="3.40.190.10">
    <property type="entry name" value="Periplasmic binding protein-like II"/>
    <property type="match status" value="2"/>
</dbReference>
<evidence type="ECO:0000256" key="2">
    <source>
        <dbReference type="ARBA" id="ARBA00010742"/>
    </source>
</evidence>
<evidence type="ECO:0000256" key="3">
    <source>
        <dbReference type="ARBA" id="ARBA00022729"/>
    </source>
</evidence>
<dbReference type="PANTHER" id="PTHR30024">
    <property type="entry name" value="ALIPHATIC SULFONATES-BINDING PROTEIN-RELATED"/>
    <property type="match status" value="1"/>
</dbReference>
<name>A0ABN2N101_9PSEU</name>
<comment type="similarity">
    <text evidence="2">Belongs to the bacterial solute-binding protein SsuA/TauA family.</text>
</comment>